<dbReference type="VEuPathDB" id="TrichDB:TVAGG3_0517790"/>
<proteinExistence type="predicted"/>
<dbReference type="EMBL" id="DS113184">
    <property type="protein sequence ID" value="EAY22309.1"/>
    <property type="molecule type" value="Genomic_DNA"/>
</dbReference>
<protein>
    <submittedName>
        <fullName evidence="1">Uncharacterized protein</fullName>
    </submittedName>
</protein>
<dbReference type="VEuPathDB" id="TrichDB:TVAG_377880"/>
<sequence length="215" mass="24944">MTLGKREIRNHKIDYREYMCISNEDLCTEGIGDKKHPYWFKGIINYILTHSEDKQNIYEIVLLCARKDEAYPPGNAIFDDGTMFYASTPQKDNFIGVKFNQILITPTAVCLRDPKFSQQSQNQHANAQTVVKTPRIPPLRSFIIVGKKDDEPAEILKECNYTDELKDPPYEGIYFINTTHAFNKIYIQQTYKSFLQTQTFALELLEIHGKISYKS</sequence>
<organism evidence="1 2">
    <name type="scientific">Trichomonas vaginalis (strain ATCC PRA-98 / G3)</name>
    <dbReference type="NCBI Taxonomy" id="412133"/>
    <lineage>
        <taxon>Eukaryota</taxon>
        <taxon>Metamonada</taxon>
        <taxon>Parabasalia</taxon>
        <taxon>Trichomonadida</taxon>
        <taxon>Trichomonadidae</taxon>
        <taxon>Trichomonas</taxon>
    </lineage>
</organism>
<dbReference type="AlphaFoldDB" id="A2DAX9"/>
<accession>A2DAX9</accession>
<evidence type="ECO:0000313" key="2">
    <source>
        <dbReference type="Proteomes" id="UP000001542"/>
    </source>
</evidence>
<dbReference type="InParanoid" id="A2DAX9"/>
<evidence type="ECO:0000313" key="1">
    <source>
        <dbReference type="EMBL" id="EAY22309.1"/>
    </source>
</evidence>
<reference evidence="1" key="1">
    <citation type="submission" date="2006-10" db="EMBL/GenBank/DDBJ databases">
        <authorList>
            <person name="Amadeo P."/>
            <person name="Zhao Q."/>
            <person name="Wortman J."/>
            <person name="Fraser-Liggett C."/>
            <person name="Carlton J."/>
        </authorList>
    </citation>
    <scope>NUCLEOTIDE SEQUENCE</scope>
    <source>
        <strain evidence="1">G3</strain>
    </source>
</reference>
<gene>
    <name evidence="1" type="ORF">TVAG_377880</name>
</gene>
<name>A2DAX9_TRIV3</name>
<dbReference type="RefSeq" id="XP_001583295.1">
    <property type="nucleotide sequence ID" value="XM_001583245.1"/>
</dbReference>
<dbReference type="Proteomes" id="UP000001542">
    <property type="component" value="Unassembled WGS sequence"/>
</dbReference>
<reference evidence="1" key="2">
    <citation type="journal article" date="2007" name="Science">
        <title>Draft genome sequence of the sexually transmitted pathogen Trichomonas vaginalis.</title>
        <authorList>
            <person name="Carlton J.M."/>
            <person name="Hirt R.P."/>
            <person name="Silva J.C."/>
            <person name="Delcher A.L."/>
            <person name="Schatz M."/>
            <person name="Zhao Q."/>
            <person name="Wortman J.R."/>
            <person name="Bidwell S.L."/>
            <person name="Alsmark U.C.M."/>
            <person name="Besteiro S."/>
            <person name="Sicheritz-Ponten T."/>
            <person name="Noel C.J."/>
            <person name="Dacks J.B."/>
            <person name="Foster P.G."/>
            <person name="Simillion C."/>
            <person name="Van de Peer Y."/>
            <person name="Miranda-Saavedra D."/>
            <person name="Barton G.J."/>
            <person name="Westrop G.D."/>
            <person name="Mueller S."/>
            <person name="Dessi D."/>
            <person name="Fiori P.L."/>
            <person name="Ren Q."/>
            <person name="Paulsen I."/>
            <person name="Zhang H."/>
            <person name="Bastida-Corcuera F.D."/>
            <person name="Simoes-Barbosa A."/>
            <person name="Brown M.T."/>
            <person name="Hayes R.D."/>
            <person name="Mukherjee M."/>
            <person name="Okumura C.Y."/>
            <person name="Schneider R."/>
            <person name="Smith A.J."/>
            <person name="Vanacova S."/>
            <person name="Villalvazo M."/>
            <person name="Haas B.J."/>
            <person name="Pertea M."/>
            <person name="Feldblyum T.V."/>
            <person name="Utterback T.R."/>
            <person name="Shu C.L."/>
            <person name="Osoegawa K."/>
            <person name="de Jong P.J."/>
            <person name="Hrdy I."/>
            <person name="Horvathova L."/>
            <person name="Zubacova Z."/>
            <person name="Dolezal P."/>
            <person name="Malik S.B."/>
            <person name="Logsdon J.M. Jr."/>
            <person name="Henze K."/>
            <person name="Gupta A."/>
            <person name="Wang C.C."/>
            <person name="Dunne R.L."/>
            <person name="Upcroft J.A."/>
            <person name="Upcroft P."/>
            <person name="White O."/>
            <person name="Salzberg S.L."/>
            <person name="Tang P."/>
            <person name="Chiu C.-H."/>
            <person name="Lee Y.-S."/>
            <person name="Embley T.M."/>
            <person name="Coombs G.H."/>
            <person name="Mottram J.C."/>
            <person name="Tachezy J."/>
            <person name="Fraser-Liggett C.M."/>
            <person name="Johnson P.J."/>
        </authorList>
    </citation>
    <scope>NUCLEOTIDE SEQUENCE [LARGE SCALE GENOMIC DNA]</scope>
    <source>
        <strain evidence="1">G3</strain>
    </source>
</reference>
<keyword evidence="2" id="KW-1185">Reference proteome</keyword>
<dbReference type="KEGG" id="tva:5467878"/>